<feature type="transmembrane region" description="Helical" evidence="6">
    <location>
        <begin position="26"/>
        <end position="46"/>
    </location>
</feature>
<dbReference type="EMBL" id="CP063687">
    <property type="protein sequence ID" value="QOY28089.1"/>
    <property type="molecule type" value="Genomic_DNA"/>
</dbReference>
<dbReference type="InterPro" id="IPR006480">
    <property type="entry name" value="Phage_holin_4_1"/>
</dbReference>
<accession>A0A411A8Q9</accession>
<proteinExistence type="inferred from homology"/>
<sequence length="140" mass="15919">MEGIYVWMNFESLQIARTYLFGEVKYLDLLLILSILDVITGIIKAWKMKQLRSRSAWFGYVRKMLSFMVVIVANIIDTITNLNGVLTFGTVLFYIANEGLSITENLAQIGVKIPAVITDRLHVIESDNDQKTEKEDKAAE</sequence>
<comment type="subcellular location">
    <subcellularLocation>
        <location evidence="1">Membrane</location>
        <topology evidence="1">Multi-pass membrane protein</topology>
    </subcellularLocation>
</comment>
<reference evidence="7" key="1">
    <citation type="journal article" date="2020" name="Genomics">
        <title>Complete genome sequence of Bacillus velezensis NST6 and comparison with the species belonging to operational group B. amyloliquefaciens.</title>
        <authorList>
            <person name="Choi J."/>
            <person name="Nam J."/>
            <person name="Seo M.H."/>
        </authorList>
    </citation>
    <scope>NUCLEOTIDE SEQUENCE</scope>
    <source>
        <strain evidence="7">NST6</strain>
    </source>
</reference>
<evidence type="ECO:0000313" key="9">
    <source>
        <dbReference type="Proteomes" id="UP000587477"/>
    </source>
</evidence>
<feature type="transmembrane region" description="Helical" evidence="6">
    <location>
        <begin position="67"/>
        <end position="96"/>
    </location>
</feature>
<dbReference type="GO" id="GO:0016020">
    <property type="term" value="C:membrane"/>
    <property type="evidence" value="ECO:0007669"/>
    <property type="project" value="UniProtKB-SubCell"/>
</dbReference>
<gene>
    <name evidence="7" type="ORF">BACVE_003072</name>
    <name evidence="8" type="ORF">BACVE_003129</name>
</gene>
<evidence type="ECO:0000256" key="2">
    <source>
        <dbReference type="ARBA" id="ARBA00022692"/>
    </source>
</evidence>
<evidence type="ECO:0000313" key="8">
    <source>
        <dbReference type="EMBL" id="QOY28089.1"/>
    </source>
</evidence>
<comment type="similarity">
    <text evidence="5">Belongs to the bacteriophage holin family. Cp-1 holin subfamily.</text>
</comment>
<reference evidence="9" key="2">
    <citation type="submission" date="2020-10" db="EMBL/GenBank/DDBJ databases">
        <title>Complete genome sequence of Bacillus velezensis NST6.</title>
        <authorList>
            <person name="Choi J."/>
        </authorList>
    </citation>
    <scope>NUCLEOTIDE SEQUENCE [LARGE SCALE GENOMIC DNA]</scope>
    <source>
        <strain evidence="9">NST6</strain>
    </source>
</reference>
<evidence type="ECO:0000256" key="6">
    <source>
        <dbReference type="SAM" id="Phobius"/>
    </source>
</evidence>
<name>A0A411A8Q9_BACVE</name>
<evidence type="ECO:0000256" key="4">
    <source>
        <dbReference type="ARBA" id="ARBA00023136"/>
    </source>
</evidence>
<keyword evidence="4 6" id="KW-0472">Membrane</keyword>
<dbReference type="NCBIfam" id="TIGR01593">
    <property type="entry name" value="holin_tox_secr"/>
    <property type="match status" value="1"/>
</dbReference>
<evidence type="ECO:0000313" key="7">
    <source>
        <dbReference type="EMBL" id="QOY28032.1"/>
    </source>
</evidence>
<keyword evidence="2 6" id="KW-0812">Transmembrane</keyword>
<organism evidence="7 9">
    <name type="scientific">Bacillus velezensis</name>
    <dbReference type="NCBI Taxonomy" id="492670"/>
    <lineage>
        <taxon>Bacteria</taxon>
        <taxon>Bacillati</taxon>
        <taxon>Bacillota</taxon>
        <taxon>Bacilli</taxon>
        <taxon>Bacillales</taxon>
        <taxon>Bacillaceae</taxon>
        <taxon>Bacillus</taxon>
        <taxon>Bacillus amyloliquefaciens group</taxon>
    </lineage>
</organism>
<dbReference type="AlphaFoldDB" id="A0A411A8Q9"/>
<dbReference type="Pfam" id="PF05105">
    <property type="entry name" value="Phage_holin_4_1"/>
    <property type="match status" value="1"/>
</dbReference>
<dbReference type="RefSeq" id="WP_013353490.1">
    <property type="nucleotide sequence ID" value="NZ_CP017775.1"/>
</dbReference>
<protein>
    <submittedName>
        <fullName evidence="7">Uncharacterized protein</fullName>
    </submittedName>
</protein>
<evidence type="ECO:0000256" key="1">
    <source>
        <dbReference type="ARBA" id="ARBA00004141"/>
    </source>
</evidence>
<dbReference type="EMBL" id="CP063687">
    <property type="protein sequence ID" value="QOY28032.1"/>
    <property type="molecule type" value="Genomic_DNA"/>
</dbReference>
<keyword evidence="3 6" id="KW-1133">Transmembrane helix</keyword>
<evidence type="ECO:0000256" key="5">
    <source>
        <dbReference type="ARBA" id="ARBA00023600"/>
    </source>
</evidence>
<dbReference type="Proteomes" id="UP000587477">
    <property type="component" value="Chromosome"/>
</dbReference>
<evidence type="ECO:0000256" key="3">
    <source>
        <dbReference type="ARBA" id="ARBA00022989"/>
    </source>
</evidence>